<keyword evidence="2" id="KW-0325">Glycoprotein</keyword>
<dbReference type="SUPFAM" id="SSF52540">
    <property type="entry name" value="P-loop containing nucleoside triphosphate hydrolases"/>
    <property type="match status" value="1"/>
</dbReference>
<reference evidence="7" key="1">
    <citation type="submission" date="2015-02" db="EMBL/GenBank/DDBJ databases">
        <title>Genome sequencing for Strongylocentrotus purpuratus.</title>
        <authorList>
            <person name="Murali S."/>
            <person name="Liu Y."/>
            <person name="Vee V."/>
            <person name="English A."/>
            <person name="Wang M."/>
            <person name="Skinner E."/>
            <person name="Han Y."/>
            <person name="Muzny D.M."/>
            <person name="Worley K.C."/>
            <person name="Gibbs R.A."/>
        </authorList>
    </citation>
    <scope>NUCLEOTIDE SEQUENCE</scope>
</reference>
<dbReference type="OMA" id="YSIFFER"/>
<dbReference type="InterPro" id="IPR000863">
    <property type="entry name" value="Sulfotransferase_dom"/>
</dbReference>
<accession>A0A7M7NPM7</accession>
<evidence type="ECO:0000256" key="4">
    <source>
        <dbReference type="PIRSR" id="PIRSR637359-3"/>
    </source>
</evidence>
<evidence type="ECO:0000256" key="3">
    <source>
        <dbReference type="PIRSR" id="PIRSR637359-2"/>
    </source>
</evidence>
<dbReference type="GO" id="GO:0008467">
    <property type="term" value="F:[heparan sulfate]-glucosamine 3-sulfotransferase activity"/>
    <property type="evidence" value="ECO:0000318"/>
    <property type="project" value="GO_Central"/>
</dbReference>
<dbReference type="OrthoDB" id="411451at2759"/>
<dbReference type="RefSeq" id="XP_030839630.1">
    <property type="nucleotide sequence ID" value="XM_030983770.1"/>
</dbReference>
<feature type="disulfide bond" evidence="4">
    <location>
        <begin position="142"/>
        <end position="151"/>
    </location>
</feature>
<evidence type="ECO:0000256" key="1">
    <source>
        <dbReference type="ARBA" id="ARBA00022679"/>
    </source>
</evidence>
<dbReference type="InterPro" id="IPR027417">
    <property type="entry name" value="P-loop_NTPase"/>
</dbReference>
<dbReference type="KEGG" id="spu:115923302"/>
<name>A0A7M7NPM7_STRPU</name>
<protein>
    <recommendedName>
        <fullName evidence="5">Sulfotransferase domain-containing protein</fullName>
    </recommendedName>
</protein>
<evidence type="ECO:0000313" key="7">
    <source>
        <dbReference type="Proteomes" id="UP000007110"/>
    </source>
</evidence>
<dbReference type="PANTHER" id="PTHR10605">
    <property type="entry name" value="HEPARAN SULFATE SULFOTRANSFERASE"/>
    <property type="match status" value="1"/>
</dbReference>
<evidence type="ECO:0000256" key="2">
    <source>
        <dbReference type="ARBA" id="ARBA00023180"/>
    </source>
</evidence>
<feature type="binding site" evidence="3">
    <location>
        <position position="49"/>
    </location>
    <ligand>
        <name>3'-phosphoadenylyl sulfate</name>
        <dbReference type="ChEBI" id="CHEBI:58339"/>
    </ligand>
</feature>
<dbReference type="PANTHER" id="PTHR10605:SF65">
    <property type="entry name" value="GH20068P"/>
    <property type="match status" value="1"/>
</dbReference>
<dbReference type="Pfam" id="PF00685">
    <property type="entry name" value="Sulfotransfer_1"/>
    <property type="match status" value="1"/>
</dbReference>
<evidence type="ECO:0000313" key="6">
    <source>
        <dbReference type="EnsemblMetazoa" id="XP_030839630"/>
    </source>
</evidence>
<dbReference type="GeneID" id="115923302"/>
<evidence type="ECO:0000259" key="5">
    <source>
        <dbReference type="Pfam" id="PF00685"/>
    </source>
</evidence>
<proteinExistence type="predicted"/>
<sequence length="162" mass="18771">MVYSTLDQISMEKTPAYSLHPNVPAMVKALLPDVKLIIIMRDPVERAISDFVHDITLPKGCDFFIHSEINNTFEESVIDSNGRVKVETIPEYFNPEQILVLDGEAFIKNPYPAVKLVEQFLGVRDYFTRDHFYYEVQKGFFCLNKPIPNNCMRRAKGRLIRK</sequence>
<dbReference type="Gene3D" id="3.40.50.300">
    <property type="entry name" value="P-loop containing nucleotide triphosphate hydrolases"/>
    <property type="match status" value="1"/>
</dbReference>
<keyword evidence="7" id="KW-1185">Reference proteome</keyword>
<dbReference type="AlphaFoldDB" id="A0A7M7NPM7"/>
<organism evidence="6 7">
    <name type="scientific">Strongylocentrotus purpuratus</name>
    <name type="common">Purple sea urchin</name>
    <dbReference type="NCBI Taxonomy" id="7668"/>
    <lineage>
        <taxon>Eukaryota</taxon>
        <taxon>Metazoa</taxon>
        <taxon>Echinodermata</taxon>
        <taxon>Eleutherozoa</taxon>
        <taxon>Echinozoa</taxon>
        <taxon>Echinoidea</taxon>
        <taxon>Euechinoidea</taxon>
        <taxon>Echinacea</taxon>
        <taxon>Camarodonta</taxon>
        <taxon>Echinidea</taxon>
        <taxon>Strongylocentrotidae</taxon>
        <taxon>Strongylocentrotus</taxon>
    </lineage>
</organism>
<feature type="domain" description="Sulfotransferase" evidence="5">
    <location>
        <begin position="18"/>
        <end position="156"/>
    </location>
</feature>
<keyword evidence="4" id="KW-1015">Disulfide bond</keyword>
<dbReference type="Proteomes" id="UP000007110">
    <property type="component" value="Unassembled WGS sequence"/>
</dbReference>
<dbReference type="EnsemblMetazoa" id="XM_030983770">
    <property type="protein sequence ID" value="XP_030839630"/>
    <property type="gene ID" value="LOC115923302"/>
</dbReference>
<keyword evidence="1" id="KW-0808">Transferase</keyword>
<feature type="binding site" evidence="3">
    <location>
        <position position="41"/>
    </location>
    <ligand>
        <name>3'-phosphoadenylyl sulfate</name>
        <dbReference type="ChEBI" id="CHEBI:58339"/>
    </ligand>
</feature>
<reference evidence="6" key="2">
    <citation type="submission" date="2021-01" db="UniProtKB">
        <authorList>
            <consortium name="EnsemblMetazoa"/>
        </authorList>
    </citation>
    <scope>IDENTIFICATION</scope>
</reference>
<dbReference type="InParanoid" id="A0A7M7NPM7"/>
<dbReference type="InterPro" id="IPR037359">
    <property type="entry name" value="NST/OST"/>
</dbReference>